<evidence type="ECO:0000313" key="2">
    <source>
        <dbReference type="EMBL" id="VDK81005.1"/>
    </source>
</evidence>
<dbReference type="AlphaFoldDB" id="A0A3P6TJ82"/>
<proteinExistence type="predicted"/>
<accession>A0A3P6TJ82</accession>
<keyword evidence="1" id="KW-1133">Transmembrane helix</keyword>
<keyword evidence="1" id="KW-0812">Transmembrane</keyword>
<keyword evidence="1" id="KW-0472">Membrane</keyword>
<feature type="transmembrane region" description="Helical" evidence="1">
    <location>
        <begin position="198"/>
        <end position="223"/>
    </location>
</feature>
<protein>
    <submittedName>
        <fullName evidence="2">Uncharacterized protein</fullName>
    </submittedName>
</protein>
<feature type="transmembrane region" description="Helical" evidence="1">
    <location>
        <begin position="60"/>
        <end position="80"/>
    </location>
</feature>
<keyword evidence="3" id="KW-1185">Reference proteome</keyword>
<dbReference type="Proteomes" id="UP000277928">
    <property type="component" value="Unassembled WGS sequence"/>
</dbReference>
<gene>
    <name evidence="2" type="ORF">NLS_LOCUS5134</name>
</gene>
<name>A0A3P6TJ82_LITSI</name>
<evidence type="ECO:0000313" key="3">
    <source>
        <dbReference type="Proteomes" id="UP000277928"/>
    </source>
</evidence>
<dbReference type="EMBL" id="UYRX01000366">
    <property type="protein sequence ID" value="VDK81005.1"/>
    <property type="molecule type" value="Genomic_DNA"/>
</dbReference>
<organism evidence="2 3">
    <name type="scientific">Litomosoides sigmodontis</name>
    <name type="common">Filarial nematode worm</name>
    <dbReference type="NCBI Taxonomy" id="42156"/>
    <lineage>
        <taxon>Eukaryota</taxon>
        <taxon>Metazoa</taxon>
        <taxon>Ecdysozoa</taxon>
        <taxon>Nematoda</taxon>
        <taxon>Chromadorea</taxon>
        <taxon>Rhabditida</taxon>
        <taxon>Spirurina</taxon>
        <taxon>Spiruromorpha</taxon>
        <taxon>Filarioidea</taxon>
        <taxon>Onchocercidae</taxon>
        <taxon>Litomosoides</taxon>
    </lineage>
</organism>
<evidence type="ECO:0000256" key="1">
    <source>
        <dbReference type="SAM" id="Phobius"/>
    </source>
</evidence>
<reference evidence="2 3" key="1">
    <citation type="submission" date="2018-08" db="EMBL/GenBank/DDBJ databases">
        <authorList>
            <person name="Laetsch R D."/>
            <person name="Stevens L."/>
            <person name="Kumar S."/>
            <person name="Blaxter L. M."/>
        </authorList>
    </citation>
    <scope>NUCLEOTIDE SEQUENCE [LARGE SCALE GENOMIC DNA]</scope>
</reference>
<sequence length="235" mass="26461">MQQSRAEQSCRIYSTFSETGCRAQFPGDLEELHLKVDDSRLSRTNSHFFERRRTMSANRLMLFLCFCRVVVVVVQCTDFTKDNGGGGAKGRSERDGRIGSVVGKAREMKSGDRYEYGDRNISCALNESSGGDASRKLWNDAKYEIGTDERNWHISRNYKAQRGKDENGNESAIAVKVPTATSLNAQEISLPATWSNGIWSWMIHLIALILLLILILSCAIWYCGSSSRRPNYITI</sequence>